<accession>A0A2K3K5Z8</accession>
<sequence length="165" mass="18739">TTQKDALVADVWNPINNTEDMWGWLPENVAVFSVKSTYCLLSKLSEVEVLEVQGNARIFSSIWNCPAPSKAGADSSCVFCDEELESASHLFIYCEFVRRVWTEIFDWLDVPFSLPHNLFSIFNCLMSTGVRKLQKGTGVVAELVEGVKLHRGSSGWRIQRFQMER</sequence>
<gene>
    <name evidence="1" type="ORF">L195_g052598</name>
</gene>
<reference evidence="1 2" key="1">
    <citation type="journal article" date="2014" name="Am. J. Bot.">
        <title>Genome assembly and annotation for red clover (Trifolium pratense; Fabaceae).</title>
        <authorList>
            <person name="Istvanek J."/>
            <person name="Jaros M."/>
            <person name="Krenek A."/>
            <person name="Repkova J."/>
        </authorList>
    </citation>
    <scope>NUCLEOTIDE SEQUENCE [LARGE SCALE GENOMIC DNA]</scope>
    <source>
        <strain evidence="2">cv. Tatra</strain>
        <tissue evidence="1">Young leaves</tissue>
    </source>
</reference>
<comment type="caution">
    <text evidence="1">The sequence shown here is derived from an EMBL/GenBank/DDBJ whole genome shotgun (WGS) entry which is preliminary data.</text>
</comment>
<reference evidence="1 2" key="2">
    <citation type="journal article" date="2017" name="Front. Plant Sci.">
        <title>Gene Classification and Mining of Molecular Markers Useful in Red Clover (Trifolium pratense) Breeding.</title>
        <authorList>
            <person name="Istvanek J."/>
            <person name="Dluhosova J."/>
            <person name="Dluhos P."/>
            <person name="Patkova L."/>
            <person name="Nedelnik J."/>
            <person name="Repkova J."/>
        </authorList>
    </citation>
    <scope>NUCLEOTIDE SEQUENCE [LARGE SCALE GENOMIC DNA]</scope>
    <source>
        <strain evidence="2">cv. Tatra</strain>
        <tissue evidence="1">Young leaves</tissue>
    </source>
</reference>
<dbReference type="AlphaFoldDB" id="A0A2K3K5Z8"/>
<feature type="non-terminal residue" evidence="1">
    <location>
        <position position="1"/>
    </location>
</feature>
<evidence type="ECO:0000313" key="2">
    <source>
        <dbReference type="Proteomes" id="UP000236291"/>
    </source>
</evidence>
<dbReference type="ExpressionAtlas" id="A0A2K3K5Z8">
    <property type="expression patterns" value="baseline"/>
</dbReference>
<name>A0A2K3K5Z8_TRIPR</name>
<dbReference type="EMBL" id="ASHM01085949">
    <property type="protein sequence ID" value="PNX61714.1"/>
    <property type="molecule type" value="Genomic_DNA"/>
</dbReference>
<evidence type="ECO:0008006" key="3">
    <source>
        <dbReference type="Google" id="ProtNLM"/>
    </source>
</evidence>
<evidence type="ECO:0000313" key="1">
    <source>
        <dbReference type="EMBL" id="PNX61714.1"/>
    </source>
</evidence>
<dbReference type="Proteomes" id="UP000236291">
    <property type="component" value="Unassembled WGS sequence"/>
</dbReference>
<protein>
    <recommendedName>
        <fullName evidence="3">Reverse transcriptase zinc-binding domain-containing protein</fullName>
    </recommendedName>
</protein>
<proteinExistence type="predicted"/>
<organism evidence="1 2">
    <name type="scientific">Trifolium pratense</name>
    <name type="common">Red clover</name>
    <dbReference type="NCBI Taxonomy" id="57577"/>
    <lineage>
        <taxon>Eukaryota</taxon>
        <taxon>Viridiplantae</taxon>
        <taxon>Streptophyta</taxon>
        <taxon>Embryophyta</taxon>
        <taxon>Tracheophyta</taxon>
        <taxon>Spermatophyta</taxon>
        <taxon>Magnoliopsida</taxon>
        <taxon>eudicotyledons</taxon>
        <taxon>Gunneridae</taxon>
        <taxon>Pentapetalae</taxon>
        <taxon>rosids</taxon>
        <taxon>fabids</taxon>
        <taxon>Fabales</taxon>
        <taxon>Fabaceae</taxon>
        <taxon>Papilionoideae</taxon>
        <taxon>50 kb inversion clade</taxon>
        <taxon>NPAAA clade</taxon>
        <taxon>Hologalegina</taxon>
        <taxon>IRL clade</taxon>
        <taxon>Trifolieae</taxon>
        <taxon>Trifolium</taxon>
    </lineage>
</organism>